<dbReference type="SUPFAM" id="SSF48371">
    <property type="entry name" value="ARM repeat"/>
    <property type="match status" value="1"/>
</dbReference>
<dbReference type="PANTHER" id="PTHR24413">
    <property type="entry name" value="SPECKLE-TYPE POZ PROTEIN"/>
    <property type="match status" value="1"/>
</dbReference>
<dbReference type="InterPro" id="IPR016024">
    <property type="entry name" value="ARM-type_fold"/>
</dbReference>
<dbReference type="InterPro" id="IPR011333">
    <property type="entry name" value="SKP1/BTB/POZ_sf"/>
</dbReference>
<dbReference type="SMART" id="SM00225">
    <property type="entry name" value="BTB"/>
    <property type="match status" value="1"/>
</dbReference>
<dbReference type="PROSITE" id="PS50097">
    <property type="entry name" value="BTB"/>
    <property type="match status" value="1"/>
</dbReference>
<sequence length="510" mass="57453">MLLVTKAIFYIVQWERARTMALGIGVLTPLFSLLKSSHRDVVQNAVSSISELACYELTRTMILSSPDSLKLLIAQLGSDLTQTQYVTACTISNLALGGDKEFNTFMIEEGVLKPLFELLKSPDSDVMYATLCAMWNIEAQNKYLRFVLLKLPQIISVLPAHNEKVKDVALEIIEGYLENQDLSCIDFILNLINTNITFILYASQPTTVDTTRPDNTIQQKMQYIKDKLEKVARRIACFRDLLDNDEKTLQNCAVALPFLIKKKEDKIFAFVKRDWLEILVNCLMLGSESIQEKASLSMKYLLSGVSVQETKIACPKKNPTSEFTAALNQKGVSDVQFNVRGKVIYASKLILTSRSEYFRSLLLGGMSESSQTEISIPSIEPDIFLKVLEYLYSYTLTFSSTEEGIKILQVADQYQINDLKSLCETELGSNWISSSNLGLLYETSVNLNAKQLQYSCVKWLLVELRDNSKLVIPEGLDVDKIGLGKVLCKVVRRSLKNFLSPRGPLFENLL</sequence>
<dbReference type="EMBL" id="GIBP01001881">
    <property type="protein sequence ID" value="NDV30850.1"/>
    <property type="molecule type" value="Transcribed_RNA"/>
</dbReference>
<proteinExistence type="predicted"/>
<evidence type="ECO:0000259" key="1">
    <source>
        <dbReference type="PROSITE" id="PS50097"/>
    </source>
</evidence>
<name>A0A6B2L1L8_9EUKA</name>
<dbReference type="InterPro" id="IPR011989">
    <property type="entry name" value="ARM-like"/>
</dbReference>
<dbReference type="Gene3D" id="3.30.710.10">
    <property type="entry name" value="Potassium Channel Kv1.1, Chain A"/>
    <property type="match status" value="1"/>
</dbReference>
<accession>A0A6B2L1L8</accession>
<reference evidence="2" key="1">
    <citation type="journal article" date="2020" name="J. Eukaryot. Microbiol.">
        <title>De novo Sequencing, Assembly and Annotation of the Transcriptome for the Free-Living Testate Amoeba Arcella intermedia.</title>
        <authorList>
            <person name="Ribeiro G.M."/>
            <person name="Porfirio-Sousa A.L."/>
            <person name="Maurer-Alcala X.X."/>
            <person name="Katz L.A."/>
            <person name="Lahr D.J.G."/>
        </authorList>
    </citation>
    <scope>NUCLEOTIDE SEQUENCE</scope>
</reference>
<organism evidence="2">
    <name type="scientific">Arcella intermedia</name>
    <dbReference type="NCBI Taxonomy" id="1963864"/>
    <lineage>
        <taxon>Eukaryota</taxon>
        <taxon>Amoebozoa</taxon>
        <taxon>Tubulinea</taxon>
        <taxon>Elardia</taxon>
        <taxon>Arcellinida</taxon>
        <taxon>Sphaerothecina</taxon>
        <taxon>Arcellidae</taxon>
        <taxon>Arcella</taxon>
    </lineage>
</organism>
<protein>
    <recommendedName>
        <fullName evidence="1">BTB domain-containing protein</fullName>
    </recommendedName>
</protein>
<dbReference type="AlphaFoldDB" id="A0A6B2L1L8"/>
<dbReference type="SUPFAM" id="SSF54695">
    <property type="entry name" value="POZ domain"/>
    <property type="match status" value="1"/>
</dbReference>
<evidence type="ECO:0000313" key="2">
    <source>
        <dbReference type="EMBL" id="NDV30850.1"/>
    </source>
</evidence>
<feature type="domain" description="BTB" evidence="1">
    <location>
        <begin position="333"/>
        <end position="400"/>
    </location>
</feature>
<dbReference type="Gene3D" id="1.25.10.10">
    <property type="entry name" value="Leucine-rich Repeat Variant"/>
    <property type="match status" value="1"/>
</dbReference>
<dbReference type="Pfam" id="PF00651">
    <property type="entry name" value="BTB"/>
    <property type="match status" value="1"/>
</dbReference>
<dbReference type="InterPro" id="IPR000210">
    <property type="entry name" value="BTB/POZ_dom"/>
</dbReference>